<protein>
    <recommendedName>
        <fullName evidence="8">Na(+)-translocating NADH-quinone reductase subunit A</fullName>
        <shortName evidence="8">Na(+)-NQR subunit A</shortName>
        <shortName evidence="8">Na(+)-translocating NQR subunit A</shortName>
        <ecNumber evidence="8">7.2.1.1</ecNumber>
    </recommendedName>
    <alternativeName>
        <fullName evidence="8">NQR complex subunit A</fullName>
    </alternativeName>
    <alternativeName>
        <fullName evidence="8">NQR-1 subunit A</fullName>
    </alternativeName>
</protein>
<dbReference type="InterPro" id="IPR056148">
    <property type="entry name" value="NQRA_2nd"/>
</dbReference>
<reference key="1">
    <citation type="submission" date="2017-08" db="EMBL/GenBank/DDBJ databases">
        <title>A dynamic microbial community with high functional redundancy inhabits the cold, oxic subseafloor aquifer.</title>
        <authorList>
            <person name="Tully B.J."/>
            <person name="Wheat C.G."/>
            <person name="Glazer B.T."/>
            <person name="Huber J.A."/>
        </authorList>
    </citation>
    <scope>NUCLEOTIDE SEQUENCE [LARGE SCALE GENOMIC DNA]</scope>
</reference>
<proteinExistence type="inferred from homology"/>
<evidence type="ECO:0000259" key="11">
    <source>
        <dbReference type="Pfam" id="PF24836"/>
    </source>
</evidence>
<dbReference type="AlphaFoldDB" id="A0A2A4Z9V2"/>
<feature type="domain" description="NqrA second alpha/beta" evidence="11">
    <location>
        <begin position="115"/>
        <end position="260"/>
    </location>
</feature>
<comment type="similarity">
    <text evidence="8">Belongs to the NqrA family.</text>
</comment>
<comment type="subunit">
    <text evidence="8">Composed of six subunits; NqrA, NqrB, NqrC, NqrD, NqrE and NqrF.</text>
</comment>
<organism evidence="12">
    <name type="scientific">OCS116 cluster bacterium</name>
    <dbReference type="NCBI Taxonomy" id="2030921"/>
    <lineage>
        <taxon>Bacteria</taxon>
        <taxon>Pseudomonadati</taxon>
        <taxon>Pseudomonadota</taxon>
        <taxon>Alphaproteobacteria</taxon>
        <taxon>OCS116 cluster</taxon>
    </lineage>
</organism>
<evidence type="ECO:0000256" key="6">
    <source>
        <dbReference type="ARBA" id="ARBA00023075"/>
    </source>
</evidence>
<gene>
    <name evidence="8" type="primary">nqrA</name>
    <name evidence="12" type="ORF">COB13_01610</name>
</gene>
<evidence type="ECO:0000259" key="10">
    <source>
        <dbReference type="Pfam" id="PF11973"/>
    </source>
</evidence>
<comment type="catalytic activity">
    <reaction evidence="8">
        <text>a ubiquinone + n Na(+)(in) + NADH + H(+) = a ubiquinol + n Na(+)(out) + NAD(+)</text>
        <dbReference type="Rhea" id="RHEA:47748"/>
        <dbReference type="Rhea" id="RHEA-COMP:9565"/>
        <dbReference type="Rhea" id="RHEA-COMP:9566"/>
        <dbReference type="ChEBI" id="CHEBI:15378"/>
        <dbReference type="ChEBI" id="CHEBI:16389"/>
        <dbReference type="ChEBI" id="CHEBI:17976"/>
        <dbReference type="ChEBI" id="CHEBI:29101"/>
        <dbReference type="ChEBI" id="CHEBI:57540"/>
        <dbReference type="ChEBI" id="CHEBI:57945"/>
        <dbReference type="EC" id="7.2.1.1"/>
    </reaction>
</comment>
<keyword evidence="2 8" id="KW-1278">Translocase</keyword>
<evidence type="ECO:0000256" key="8">
    <source>
        <dbReference type="HAMAP-Rule" id="MF_00425"/>
    </source>
</evidence>
<evidence type="ECO:0000256" key="2">
    <source>
        <dbReference type="ARBA" id="ARBA00022967"/>
    </source>
</evidence>
<sequence length="452" mass="49986">MKLKKGLDLPIIGAPNQDKIHKKSVKSIAVNGLDYIGLKPKMLVAEGDHVKCGQALFEHKASPEIKYVALASGIVKAINRGARRVLETIIIELDDKQETVKFDKYTAEKLSTIGRDKIQENLYKSGLWTSFRTRPYSKVPAANTAPHSIFVTAMDSEPLAADAAAIIHAAQDDFDYGIEIINQLSDGKTFICHDDKDNVGITSLDNLDNVEYHHFSGPHPSGLAGTHIHFLDPIFGDKTIWTIGYQDVIAIGRLFVSGTLNAERIIAITGPSALAPKLIKTQLGANVDELLAGEVAADKTYRAISGSVLTGYKAEGKFAYLGRYHRQICLLEIDESQELLGWLTTSTKKYAFNNVHLSSFFRKKLKFPFSTKIHGSPRALVPFGSYERVMPMDILTTQLLRAILIKDTDAAQKLGVMEFDEEDLALCSFICHSKYEYGEALRASLEQIEKEG</sequence>
<keyword evidence="7 8" id="KW-0739">Sodium transport</keyword>
<dbReference type="EMBL" id="NVUS01000002">
    <property type="protein sequence ID" value="PCJ03348.1"/>
    <property type="molecule type" value="Genomic_DNA"/>
</dbReference>
<dbReference type="Pfam" id="PF05896">
    <property type="entry name" value="NQRA_N"/>
    <property type="match status" value="1"/>
</dbReference>
<feature type="domain" description="Na(+)-translocating NADH-quinone reductase subunit A C-terminal" evidence="10">
    <location>
        <begin position="265"/>
        <end position="315"/>
    </location>
</feature>
<keyword evidence="1 8" id="KW-0813">Transport</keyword>
<dbReference type="NCBIfam" id="TIGR01936">
    <property type="entry name" value="nqrA"/>
    <property type="match status" value="1"/>
</dbReference>
<dbReference type="PANTHER" id="PTHR37839:SF1">
    <property type="entry name" value="NA(+)-TRANSLOCATING NADH-QUINONE REDUCTASE SUBUNIT A"/>
    <property type="match status" value="1"/>
</dbReference>
<dbReference type="HAMAP" id="MF_00425">
    <property type="entry name" value="NqrA"/>
    <property type="match status" value="1"/>
</dbReference>
<accession>A0A2A4Z9V2</accession>
<keyword evidence="4 8" id="KW-0915">Sodium</keyword>
<evidence type="ECO:0000256" key="4">
    <source>
        <dbReference type="ARBA" id="ARBA00023053"/>
    </source>
</evidence>
<dbReference type="NCBIfam" id="NF003759">
    <property type="entry name" value="PRK05352.1-2"/>
    <property type="match status" value="1"/>
</dbReference>
<keyword evidence="3 8" id="KW-0520">NAD</keyword>
<reference evidence="12" key="2">
    <citation type="journal article" date="2018" name="ISME J.">
        <title>A dynamic microbial community with high functional redundancy inhabits the cold, oxic subseafloor aquifer.</title>
        <authorList>
            <person name="Tully B.J."/>
            <person name="Wheat C.G."/>
            <person name="Glazer B.T."/>
            <person name="Huber J.A."/>
        </authorList>
    </citation>
    <scope>NUCLEOTIDE SEQUENCE</scope>
    <source>
        <strain evidence="12">NORP83</strain>
    </source>
</reference>
<dbReference type="PANTHER" id="PTHR37839">
    <property type="entry name" value="NA(+)-TRANSLOCATING NADH-QUINONE REDUCTASE SUBUNIT A"/>
    <property type="match status" value="1"/>
</dbReference>
<evidence type="ECO:0000313" key="12">
    <source>
        <dbReference type="EMBL" id="PCJ03348.1"/>
    </source>
</evidence>
<dbReference type="InterPro" id="IPR008703">
    <property type="entry name" value="NqrA"/>
</dbReference>
<dbReference type="GO" id="GO:0016655">
    <property type="term" value="F:oxidoreductase activity, acting on NAD(P)H, quinone or similar compound as acceptor"/>
    <property type="evidence" value="ECO:0007669"/>
    <property type="project" value="UniProtKB-UniRule"/>
</dbReference>
<evidence type="ECO:0000256" key="5">
    <source>
        <dbReference type="ARBA" id="ARBA00023065"/>
    </source>
</evidence>
<dbReference type="Pfam" id="PF24836">
    <property type="entry name" value="NQRA_2nd"/>
    <property type="match status" value="1"/>
</dbReference>
<keyword evidence="6 8" id="KW-0830">Ubiquinone</keyword>
<evidence type="ECO:0000256" key="1">
    <source>
        <dbReference type="ARBA" id="ARBA00022448"/>
    </source>
</evidence>
<dbReference type="GO" id="GO:0006814">
    <property type="term" value="P:sodium ion transport"/>
    <property type="evidence" value="ECO:0007669"/>
    <property type="project" value="UniProtKB-UniRule"/>
</dbReference>
<name>A0A2A4Z9V2_9PROT</name>
<dbReference type="InterPro" id="IPR022615">
    <property type="entry name" value="NqrA_C_domain"/>
</dbReference>
<evidence type="ECO:0000256" key="7">
    <source>
        <dbReference type="ARBA" id="ARBA00023201"/>
    </source>
</evidence>
<keyword evidence="5 8" id="KW-0406">Ion transport</keyword>
<evidence type="ECO:0000256" key="3">
    <source>
        <dbReference type="ARBA" id="ARBA00023027"/>
    </source>
</evidence>
<comment type="function">
    <text evidence="8">NQR complex catalyzes the reduction of ubiquinone-1 to ubiquinol by two successive reactions, coupled with the transport of Na(+) ions from the cytoplasm to the periplasm. NqrA to NqrE are probably involved in the second step, the conversion of ubisemiquinone to ubiquinol.</text>
</comment>
<dbReference type="Pfam" id="PF11973">
    <property type="entry name" value="NQRA_SLBB"/>
    <property type="match status" value="1"/>
</dbReference>
<dbReference type="InterPro" id="IPR056147">
    <property type="entry name" value="NQRA_N"/>
</dbReference>
<comment type="caution">
    <text evidence="12">The sequence shown here is derived from an EMBL/GenBank/DDBJ whole genome shotgun (WGS) entry which is preliminary data.</text>
</comment>
<feature type="domain" description="NqrA N-terminal barrel-sandwich hybrid" evidence="9">
    <location>
        <begin position="2"/>
        <end position="94"/>
    </location>
</feature>
<dbReference type="EC" id="7.2.1.1" evidence="8"/>
<evidence type="ECO:0000259" key="9">
    <source>
        <dbReference type="Pfam" id="PF05896"/>
    </source>
</evidence>